<dbReference type="AlphaFoldDB" id="V4TVZ1"/>
<proteinExistence type="predicted"/>
<evidence type="ECO:0000313" key="2">
    <source>
        <dbReference type="EMBL" id="ESR55900.1"/>
    </source>
</evidence>
<evidence type="ECO:0000313" key="3">
    <source>
        <dbReference type="Proteomes" id="UP000030687"/>
    </source>
</evidence>
<evidence type="ECO:0000256" key="1">
    <source>
        <dbReference type="SAM" id="MobiDB-lite"/>
    </source>
</evidence>
<dbReference type="InParanoid" id="V4TVZ1"/>
<organism evidence="2 3">
    <name type="scientific">Citrus clementina</name>
    <name type="common">Clementine</name>
    <name type="synonym">Citrus deliciosa x Citrus sinensis</name>
    <dbReference type="NCBI Taxonomy" id="85681"/>
    <lineage>
        <taxon>Eukaryota</taxon>
        <taxon>Viridiplantae</taxon>
        <taxon>Streptophyta</taxon>
        <taxon>Embryophyta</taxon>
        <taxon>Tracheophyta</taxon>
        <taxon>Spermatophyta</taxon>
        <taxon>Magnoliopsida</taxon>
        <taxon>eudicotyledons</taxon>
        <taxon>Gunneridae</taxon>
        <taxon>Pentapetalae</taxon>
        <taxon>rosids</taxon>
        <taxon>malvids</taxon>
        <taxon>Sapindales</taxon>
        <taxon>Rutaceae</taxon>
        <taxon>Aurantioideae</taxon>
        <taxon>Citrus</taxon>
    </lineage>
</organism>
<feature type="compositionally biased region" description="Basic and acidic residues" evidence="1">
    <location>
        <begin position="67"/>
        <end position="77"/>
    </location>
</feature>
<feature type="region of interest" description="Disordered" evidence="1">
    <location>
        <begin position="57"/>
        <end position="123"/>
    </location>
</feature>
<name>V4TVZ1_CITCL</name>
<dbReference type="Proteomes" id="UP000030687">
    <property type="component" value="Unassembled WGS sequence"/>
</dbReference>
<dbReference type="KEGG" id="cic:CICLE_v10024353mg"/>
<dbReference type="EMBL" id="KI536661">
    <property type="protein sequence ID" value="ESR55900.1"/>
    <property type="molecule type" value="Genomic_DNA"/>
</dbReference>
<dbReference type="Gramene" id="ESR55900">
    <property type="protein sequence ID" value="ESR55900"/>
    <property type="gene ID" value="CICLE_v10024353mg"/>
</dbReference>
<keyword evidence="3" id="KW-1185">Reference proteome</keyword>
<accession>V4TVZ1</accession>
<protein>
    <submittedName>
        <fullName evidence="2">Uncharacterized protein</fullName>
    </submittedName>
</protein>
<sequence>MQMLLEPRKQYDTMQKQPNIATAANIADSLSGYGKQREEAGNENWEGANLRVAATLESNTISSQSPRQKEVVDERRGTKNAGPKRRKWKLQARNEGLEEVEKEQTHHAAIQSAEAVEQPRQQP</sequence>
<feature type="compositionally biased region" description="Polar residues" evidence="1">
    <location>
        <begin position="57"/>
        <end position="66"/>
    </location>
</feature>
<reference evidence="2 3" key="1">
    <citation type="submission" date="2013-10" db="EMBL/GenBank/DDBJ databases">
        <authorList>
            <consortium name="International Citrus Genome Consortium"/>
            <person name="Jenkins J."/>
            <person name="Schmutz J."/>
            <person name="Prochnik S."/>
            <person name="Rokhsar D."/>
            <person name="Gmitter F."/>
            <person name="Ollitrault P."/>
            <person name="Machado M."/>
            <person name="Talon M."/>
            <person name="Wincker P."/>
            <person name="Jaillon O."/>
            <person name="Morgante M."/>
        </authorList>
    </citation>
    <scope>NUCLEOTIDE SEQUENCE</scope>
    <source>
        <strain evidence="3">cv. Clemenules</strain>
    </source>
</reference>
<gene>
    <name evidence="2" type="ORF">CICLE_v10024353mg</name>
</gene>